<proteinExistence type="predicted"/>
<feature type="chain" id="PRO_5047389651" description="Lipoprotein" evidence="1">
    <location>
        <begin position="22"/>
        <end position="282"/>
    </location>
</feature>
<protein>
    <recommendedName>
        <fullName evidence="4">Lipoprotein</fullName>
    </recommendedName>
</protein>
<dbReference type="PROSITE" id="PS51257">
    <property type="entry name" value="PROKAR_LIPOPROTEIN"/>
    <property type="match status" value="1"/>
</dbReference>
<dbReference type="Proteomes" id="UP000316851">
    <property type="component" value="Unassembled WGS sequence"/>
</dbReference>
<dbReference type="RefSeq" id="WP_140914565.1">
    <property type="nucleotide sequence ID" value="NZ_VHHP01000001.1"/>
</dbReference>
<dbReference type="InterPro" id="IPR027593">
    <property type="entry name" value="Aro_clust"/>
</dbReference>
<sequence length="282" mass="32768">MNKKILFISSMPILLAAPAVSISCADYSKTNDFKNIIPKDKDIVRNYENPESENTSKIINDIVNQAFKNNAKKVEFLNDQNNPQTKEKFFADYQSLSNNYLAAKEANLKTQIANQIKNLINQNWYLFLTNIKKFTADFINWFTFPEDKEGRHSEAFKKELANLAAPEPLVFKNDYFDSLKEGDESGELSNTTILYLTKNNAFFRFRITNIRTDSPEVDLSSYVYYFPFSKVKRLSINLISDLMHSAYIHGFQEGFDRYENDLVKKYNYGQMAVMQLLYKGEK</sequence>
<evidence type="ECO:0000313" key="3">
    <source>
        <dbReference type="Proteomes" id="UP000316851"/>
    </source>
</evidence>
<feature type="signal peptide" evidence="1">
    <location>
        <begin position="1"/>
        <end position="21"/>
    </location>
</feature>
<accession>A0ABY2Z1M0</accession>
<keyword evidence="3" id="KW-1185">Reference proteome</keyword>
<gene>
    <name evidence="2" type="ORF">FJR74_00365</name>
</gene>
<reference evidence="2" key="1">
    <citation type="submission" date="2019-06" db="EMBL/GenBank/DDBJ databases">
        <title>Mycoplasma neophronis type strain whole genome sequence.</title>
        <authorList>
            <person name="Spergser J."/>
        </authorList>
    </citation>
    <scope>NUCLEOTIDE SEQUENCE [LARGE SCALE GENOMIC DNA]</scope>
    <source>
        <strain evidence="2">DSM 24097</strain>
    </source>
</reference>
<name>A0ABY2Z1M0_9BACT</name>
<keyword evidence="1" id="KW-0732">Signal</keyword>
<dbReference type="EMBL" id="VHHP01000001">
    <property type="protein sequence ID" value="TPR54712.1"/>
    <property type="molecule type" value="Genomic_DNA"/>
</dbReference>
<dbReference type="NCBIfam" id="TIGR04313">
    <property type="entry name" value="aro_clust_Mycop"/>
    <property type="match status" value="1"/>
</dbReference>
<comment type="caution">
    <text evidence="2">The sequence shown here is derived from an EMBL/GenBank/DDBJ whole genome shotgun (WGS) entry which is preliminary data.</text>
</comment>
<evidence type="ECO:0008006" key="4">
    <source>
        <dbReference type="Google" id="ProtNLM"/>
    </source>
</evidence>
<evidence type="ECO:0000313" key="2">
    <source>
        <dbReference type="EMBL" id="TPR54712.1"/>
    </source>
</evidence>
<organism evidence="2 3">
    <name type="scientific">Metamycoplasma neophronis</name>
    <dbReference type="NCBI Taxonomy" id="872983"/>
    <lineage>
        <taxon>Bacteria</taxon>
        <taxon>Bacillati</taxon>
        <taxon>Mycoplasmatota</taxon>
        <taxon>Mycoplasmoidales</taxon>
        <taxon>Metamycoplasmataceae</taxon>
        <taxon>Metamycoplasma</taxon>
    </lineage>
</organism>
<evidence type="ECO:0000256" key="1">
    <source>
        <dbReference type="SAM" id="SignalP"/>
    </source>
</evidence>